<dbReference type="InterPro" id="IPR007730">
    <property type="entry name" value="SPOR-like_dom"/>
</dbReference>
<reference evidence="4 5" key="1">
    <citation type="submission" date="2015-04" db="EMBL/GenBank/DDBJ databases">
        <title>The draft genome sequence of Erythrobacter marinus HWDM-33.</title>
        <authorList>
            <person name="Zhuang L."/>
            <person name="Liu Y."/>
            <person name="Shao Z."/>
        </authorList>
    </citation>
    <scope>NUCLEOTIDE SEQUENCE [LARGE SCALE GENOMIC DNA]</scope>
    <source>
        <strain evidence="4 5">HWDM-33</strain>
    </source>
</reference>
<gene>
    <name evidence="4" type="ORF">AAV99_00625</name>
</gene>
<feature type="compositionally biased region" description="Low complexity" evidence="1">
    <location>
        <begin position="281"/>
        <end position="294"/>
    </location>
</feature>
<organism evidence="4 5">
    <name type="scientific">Aurantiacibacter marinus</name>
    <dbReference type="NCBI Taxonomy" id="874156"/>
    <lineage>
        <taxon>Bacteria</taxon>
        <taxon>Pseudomonadati</taxon>
        <taxon>Pseudomonadota</taxon>
        <taxon>Alphaproteobacteria</taxon>
        <taxon>Sphingomonadales</taxon>
        <taxon>Erythrobacteraceae</taxon>
        <taxon>Aurantiacibacter</taxon>
    </lineage>
</organism>
<feature type="domain" description="SPOR" evidence="3">
    <location>
        <begin position="470"/>
        <end position="550"/>
    </location>
</feature>
<feature type="chain" id="PRO_5002589509" description="SPOR domain-containing protein" evidence="2">
    <location>
        <begin position="22"/>
        <end position="560"/>
    </location>
</feature>
<evidence type="ECO:0000313" key="5">
    <source>
        <dbReference type="Proteomes" id="UP000053455"/>
    </source>
</evidence>
<name>A0A0H0XQI9_9SPHN</name>
<dbReference type="EMBL" id="LBHU01000001">
    <property type="protein sequence ID" value="KLI64212.1"/>
    <property type="molecule type" value="Genomic_DNA"/>
</dbReference>
<sequence length="560" mass="58053">MLAASVASFTLTSALNAPAHAQEVVQALPNPASAELSDALRRLSRSPDNVAALVDAGRASLALGDVSGALSFLSRAQARRPEDGRVLTGLALVAVRRGEGITAVQLFDNANAAGASLSDVAAERGLAYDLIGNNARAQRLYRQALSRQASDEVIRRLALSYAISGDAAASEATLLPLLQRQDRSAYRSRAFALAIMGRDTEAVTIAETMLPPRLSGRLAPYLRYMPRLTPSQQAAAANLGRFPAASRIGQDSPQIAALAGGAGQTTSAPVSGGDRLTPSGAALGPARQAAAEPVVAPPASAPEPAPVQAPVQARVQAPTPTPTPAISGELPAITTSEAVRMAEAAVQPTAQPTMQPAFERPIRPPQPAREQSPVIVATIGEDAAFPAEQESRPSFSLSEPVAQSSPIFEAESEQTAEQLGLAEAFADFTLPGQGLPVAPSAGAVDITAIQPAREVVAPAPAPAPTSPPPPANPSRHWVQVATGQDVGAFRFDWRRIVRGAGGLLDGREAYTAPWNQTNRLVTGPFESRSAAQAFIAELAEAGVDSFRFTSAAGEEVVPLR</sequence>
<evidence type="ECO:0000256" key="2">
    <source>
        <dbReference type="SAM" id="SignalP"/>
    </source>
</evidence>
<dbReference type="Pfam" id="PF05036">
    <property type="entry name" value="SPOR"/>
    <property type="match status" value="1"/>
</dbReference>
<comment type="caution">
    <text evidence="4">The sequence shown here is derived from an EMBL/GenBank/DDBJ whole genome shotgun (WGS) entry which is preliminary data.</text>
</comment>
<dbReference type="SUPFAM" id="SSF48452">
    <property type="entry name" value="TPR-like"/>
    <property type="match status" value="1"/>
</dbReference>
<keyword evidence="2" id="KW-0732">Signal</keyword>
<feature type="region of interest" description="Disordered" evidence="1">
    <location>
        <begin position="259"/>
        <end position="307"/>
    </location>
</feature>
<dbReference type="InterPro" id="IPR011990">
    <property type="entry name" value="TPR-like_helical_dom_sf"/>
</dbReference>
<evidence type="ECO:0000259" key="3">
    <source>
        <dbReference type="PROSITE" id="PS51724"/>
    </source>
</evidence>
<dbReference type="Proteomes" id="UP000053455">
    <property type="component" value="Unassembled WGS sequence"/>
</dbReference>
<evidence type="ECO:0000313" key="4">
    <source>
        <dbReference type="EMBL" id="KLI64212.1"/>
    </source>
</evidence>
<dbReference type="SUPFAM" id="SSF110997">
    <property type="entry name" value="Sporulation related repeat"/>
    <property type="match status" value="1"/>
</dbReference>
<dbReference type="GO" id="GO:0042834">
    <property type="term" value="F:peptidoglycan binding"/>
    <property type="evidence" value="ECO:0007669"/>
    <property type="project" value="InterPro"/>
</dbReference>
<dbReference type="Gene3D" id="1.25.40.10">
    <property type="entry name" value="Tetratricopeptide repeat domain"/>
    <property type="match status" value="1"/>
</dbReference>
<dbReference type="InterPro" id="IPR036680">
    <property type="entry name" value="SPOR-like_sf"/>
</dbReference>
<dbReference type="PATRIC" id="fig|874156.12.peg.132"/>
<keyword evidence="5" id="KW-1185">Reference proteome</keyword>
<proteinExistence type="predicted"/>
<dbReference type="AlphaFoldDB" id="A0A0H0XQI9"/>
<dbReference type="PROSITE" id="PS51724">
    <property type="entry name" value="SPOR"/>
    <property type="match status" value="1"/>
</dbReference>
<dbReference type="STRING" id="874156.GCA_001021555_01159"/>
<evidence type="ECO:0000256" key="1">
    <source>
        <dbReference type="SAM" id="MobiDB-lite"/>
    </source>
</evidence>
<feature type="signal peptide" evidence="2">
    <location>
        <begin position="1"/>
        <end position="21"/>
    </location>
</feature>
<protein>
    <recommendedName>
        <fullName evidence="3">SPOR domain-containing protein</fullName>
    </recommendedName>
</protein>
<feature type="compositionally biased region" description="Pro residues" evidence="1">
    <location>
        <begin position="295"/>
        <end position="307"/>
    </location>
</feature>
<accession>A0A0H0XQI9</accession>